<evidence type="ECO:0000259" key="19">
    <source>
        <dbReference type="PROSITE" id="PS50106"/>
    </source>
</evidence>
<evidence type="ECO:0000256" key="4">
    <source>
        <dbReference type="ARBA" id="ARBA00022553"/>
    </source>
</evidence>
<dbReference type="eggNOG" id="KOG1945">
    <property type="taxonomic scope" value="Eukaryota"/>
</dbReference>
<feature type="compositionally biased region" description="Polar residues" evidence="17">
    <location>
        <begin position="1362"/>
        <end position="1372"/>
    </location>
</feature>
<reference evidence="20 21" key="2">
    <citation type="journal article" date="2010" name="Nucleic Acids Res.">
        <title>BeetleBase in 2010: revisions to provide comprehensive genomic information for Tribolium castaneum.</title>
        <authorList>
            <person name="Kim H.S."/>
            <person name="Murphy T."/>
            <person name="Xia J."/>
            <person name="Caragea D."/>
            <person name="Park Y."/>
            <person name="Beeman R.W."/>
            <person name="Lorenzen M.D."/>
            <person name="Butcher S."/>
            <person name="Manak J.R."/>
            <person name="Brown S.J."/>
        </authorList>
    </citation>
    <scope>NUCLEOTIDE SEQUENCE [LARGE SCALE GENOMIC DNA]</scope>
    <source>
        <strain evidence="20 21">Georgia GA2</strain>
    </source>
</reference>
<keyword evidence="2" id="KW-0217">Developmental protein</keyword>
<dbReference type="Proteomes" id="UP000007266">
    <property type="component" value="Linkage group 3"/>
</dbReference>
<sequence>MEDKRGHRFGGSKVSEIANRFQAKSSHSEEIIAPIKTKKIASCPNELVEEISDVNVIRTESHVTRFNSARALFEKLGEENRNNRDKFAPLQCTKSASDICDPKTRSNLSHEDNFDSAKHGIRSLSPNQRGALETCPVAKSNNVVPSSENNVIIANQTKPLVKPEKPEKPQRKFNNKELIEKQRNWTSHFSKSRSPRYSSDPNKTEKLAVNNGDSNTTHEHKVASRSASFSNRITGSVANENFRRNDVIRKERPASVIPTMCSNNNNETSPTRVAPCEDMHRRKERNSMILGETERPIETFPDDVPTVAPREFAHSVTTNTDNKETKKRKICDQSEEHFFVPSEVNDNKDVSRESLSATSGSLSSLSPPTSPGKLKSEIEKQEDEGNEKSFLSDVTDSAFCQTDDRLDVSELEPLPLEEGDPHLKAKAKFLYESAETKLISTDKEPEIKLTDAEKEALYAVPCKNRRQEKCHIPPKPDVLQSIKCETDLNNTAVFALQEHPNNKRTHMVCDKSNEEAKKRCFKGEGVPRSESPLLDFENESEYATIDDIEADSMTPTEEEHLLSTKISEKRLVSSRHDLLSDEEAQEVTRLLNSKSPLTDEWATESSLFALNEQPVPPTNSSEPTFVNHYSDVAPVSEKLFAHLEEKDKADIDEEANDFSQLDSIAFIDSSPPNESVESPKPRRKSKEVENKLDREKSDYAPESVPIVGEENGVHYYEDGHFWMEVPGLLPESEEEDDESACYTHIPKPTKVAFSTEPMKVYSTFSVTEYDRRNEDVDPVAASAEYELEKRVEKMDVFPVELIKGSEGLGLSIIGMGVGADAGLEKLGIFVKTITANGAAAKDGRIKVNDQIIEVDGKSLVGVTQAYAASVLRNTSGLVKFSIGRERDPENSEVAQLIRQSLQADREREERRQKALEMEQQQSDASTVPLTGSANTSVSDGPNSPLVSAENSMDVEQSSDIDSLKVLLQELMEQNGIKPDDSEKLAQLNQKLKETERILVTAKKEIQTYQNMLEQSQSQYLVMEKKYTKAKQLLREFQHRELDMIHREDFYQQLLQEKDTEYNALVKNLKDRIIILEQDLLEAQQKAGLPCVLPNDNLNLKQLTPQMTRRVPPKPLYNALETNLSDTEISDHSPDDDKTATVERKLPLKEELDRVVPQHELLDISVNKSKAELANRGSLANRQLPSAKKGSLSNSSSSDYGLDDSYNSGDEVNCCNGRTTNSNNLYSQHTRCQVQANPETQHDFQYNKVQKPVYASYNKRVDPTPVYAKVQKDSSHSDYTNPDSGIVKKGIGMGPPPSLAEQLKQVLSEREKRFSSDTLNSSCEELTERSKHNAAQHLLEEIRQAVNEANAKVKKVVPVTLSPPGSTPWQHQGSMLPTPPSPSSLSSGSVSPSKHDASWVTTDLSLSSCSISSDKRGSQYWQSTPISEWSKDQVSQWLLGIGMENHIPKFVELDVNGQALLLLTSADFKILGIASDDKSYLKRKIKELKIQNEKERKQMERNRKEKEKLLRKAEKANKKK</sequence>
<evidence type="ECO:0000256" key="10">
    <source>
        <dbReference type="ARBA" id="ARBA00023212"/>
    </source>
</evidence>
<feature type="compositionally biased region" description="Basic and acidic residues" evidence="17">
    <location>
        <begin position="903"/>
        <end position="916"/>
    </location>
</feature>
<dbReference type="GO" id="GO:0014069">
    <property type="term" value="C:postsynaptic density"/>
    <property type="evidence" value="ECO:0000318"/>
    <property type="project" value="GO_Central"/>
</dbReference>
<dbReference type="Gene3D" id="1.10.150.50">
    <property type="entry name" value="Transcription Factor, Ets-1"/>
    <property type="match status" value="1"/>
</dbReference>
<dbReference type="OMA" id="HFNKQRP"/>
<reference evidence="20 21" key="1">
    <citation type="journal article" date="2008" name="Nature">
        <title>The genome of the model beetle and pest Tribolium castaneum.</title>
        <authorList>
            <consortium name="Tribolium Genome Sequencing Consortium"/>
            <person name="Richards S."/>
            <person name="Gibbs R.A."/>
            <person name="Weinstock G.M."/>
            <person name="Brown S.J."/>
            <person name="Denell R."/>
            <person name="Beeman R.W."/>
            <person name="Gibbs R."/>
            <person name="Beeman R.W."/>
            <person name="Brown S.J."/>
            <person name="Bucher G."/>
            <person name="Friedrich M."/>
            <person name="Grimmelikhuijzen C.J."/>
            <person name="Klingler M."/>
            <person name="Lorenzen M."/>
            <person name="Richards S."/>
            <person name="Roth S."/>
            <person name="Schroder R."/>
            <person name="Tautz D."/>
            <person name="Zdobnov E.M."/>
            <person name="Muzny D."/>
            <person name="Gibbs R.A."/>
            <person name="Weinstock G.M."/>
            <person name="Attaway T."/>
            <person name="Bell S."/>
            <person name="Buhay C.J."/>
            <person name="Chandrabose M.N."/>
            <person name="Chavez D."/>
            <person name="Clerk-Blankenburg K.P."/>
            <person name="Cree A."/>
            <person name="Dao M."/>
            <person name="Davis C."/>
            <person name="Chacko J."/>
            <person name="Dinh H."/>
            <person name="Dugan-Rocha S."/>
            <person name="Fowler G."/>
            <person name="Garner T.T."/>
            <person name="Garnes J."/>
            <person name="Gnirke A."/>
            <person name="Hawes A."/>
            <person name="Hernandez J."/>
            <person name="Hines S."/>
            <person name="Holder M."/>
            <person name="Hume J."/>
            <person name="Jhangiani S.N."/>
            <person name="Joshi V."/>
            <person name="Khan Z.M."/>
            <person name="Jackson L."/>
            <person name="Kovar C."/>
            <person name="Kowis A."/>
            <person name="Lee S."/>
            <person name="Lewis L.R."/>
            <person name="Margolis J."/>
            <person name="Morgan M."/>
            <person name="Nazareth L.V."/>
            <person name="Nguyen N."/>
            <person name="Okwuonu G."/>
            <person name="Parker D."/>
            <person name="Richards S."/>
            <person name="Ruiz S.J."/>
            <person name="Santibanez J."/>
            <person name="Savard J."/>
            <person name="Scherer S.E."/>
            <person name="Schneider B."/>
            <person name="Sodergren E."/>
            <person name="Tautz D."/>
            <person name="Vattahil S."/>
            <person name="Villasana D."/>
            <person name="White C.S."/>
            <person name="Wright R."/>
            <person name="Park Y."/>
            <person name="Beeman R.W."/>
            <person name="Lord J."/>
            <person name="Oppert B."/>
            <person name="Lorenzen M."/>
            <person name="Brown S."/>
            <person name="Wang L."/>
            <person name="Savard J."/>
            <person name="Tautz D."/>
            <person name="Richards S."/>
            <person name="Weinstock G."/>
            <person name="Gibbs R.A."/>
            <person name="Liu Y."/>
            <person name="Worley K."/>
            <person name="Weinstock G."/>
            <person name="Elsik C.G."/>
            <person name="Reese J.T."/>
            <person name="Elhaik E."/>
            <person name="Landan G."/>
            <person name="Graur D."/>
            <person name="Arensburger P."/>
            <person name="Atkinson P."/>
            <person name="Beeman R.W."/>
            <person name="Beidler J."/>
            <person name="Brown S.J."/>
            <person name="Demuth J.P."/>
            <person name="Drury D.W."/>
            <person name="Du Y.Z."/>
            <person name="Fujiwara H."/>
            <person name="Lorenzen M."/>
            <person name="Maselli V."/>
            <person name="Osanai M."/>
            <person name="Park Y."/>
            <person name="Robertson H.M."/>
            <person name="Tu Z."/>
            <person name="Wang J.J."/>
            <person name="Wang S."/>
            <person name="Richards S."/>
            <person name="Song H."/>
            <person name="Zhang L."/>
            <person name="Sodergren E."/>
            <person name="Werner D."/>
            <person name="Stanke M."/>
            <person name="Morgenstern B."/>
            <person name="Solovyev V."/>
            <person name="Kosarev P."/>
            <person name="Brown G."/>
            <person name="Chen H.C."/>
            <person name="Ermolaeva O."/>
            <person name="Hlavina W."/>
            <person name="Kapustin Y."/>
            <person name="Kiryutin B."/>
            <person name="Kitts P."/>
            <person name="Maglott D."/>
            <person name="Pruitt K."/>
            <person name="Sapojnikov V."/>
            <person name="Souvorov A."/>
            <person name="Mackey A.J."/>
            <person name="Waterhouse R.M."/>
            <person name="Wyder S."/>
            <person name="Zdobnov E.M."/>
            <person name="Zdobnov E.M."/>
            <person name="Wyder S."/>
            <person name="Kriventseva E.V."/>
            <person name="Kadowaki T."/>
            <person name="Bork P."/>
            <person name="Aranda M."/>
            <person name="Bao R."/>
            <person name="Beermann A."/>
            <person name="Berns N."/>
            <person name="Bolognesi R."/>
            <person name="Bonneton F."/>
            <person name="Bopp D."/>
            <person name="Brown S.J."/>
            <person name="Bucher G."/>
            <person name="Butts T."/>
            <person name="Chaumot A."/>
            <person name="Denell R.E."/>
            <person name="Ferrier D.E."/>
            <person name="Friedrich M."/>
            <person name="Gordon C.M."/>
            <person name="Jindra M."/>
            <person name="Klingler M."/>
            <person name="Lan Q."/>
            <person name="Lattorff H.M."/>
            <person name="Laudet V."/>
            <person name="von Levetsow C."/>
            <person name="Liu Z."/>
            <person name="Lutz R."/>
            <person name="Lynch J.A."/>
            <person name="da Fonseca R.N."/>
            <person name="Posnien N."/>
            <person name="Reuter R."/>
            <person name="Roth S."/>
            <person name="Savard J."/>
            <person name="Schinko J.B."/>
            <person name="Schmitt C."/>
            <person name="Schoppmeier M."/>
            <person name="Schroder R."/>
            <person name="Shippy T.D."/>
            <person name="Simonnet F."/>
            <person name="Marques-Souza H."/>
            <person name="Tautz D."/>
            <person name="Tomoyasu Y."/>
            <person name="Trauner J."/>
            <person name="Van der Zee M."/>
            <person name="Vervoort M."/>
            <person name="Wittkopp N."/>
            <person name="Wimmer E.A."/>
            <person name="Yang X."/>
            <person name="Jones A.K."/>
            <person name="Sattelle D.B."/>
            <person name="Ebert P.R."/>
            <person name="Nelson D."/>
            <person name="Scott J.G."/>
            <person name="Beeman R.W."/>
            <person name="Muthukrishnan S."/>
            <person name="Kramer K.J."/>
            <person name="Arakane Y."/>
            <person name="Beeman R.W."/>
            <person name="Zhu Q."/>
            <person name="Hogenkamp D."/>
            <person name="Dixit R."/>
            <person name="Oppert B."/>
            <person name="Jiang H."/>
            <person name="Zou Z."/>
            <person name="Marshall J."/>
            <person name="Elpidina E."/>
            <person name="Vinokurov K."/>
            <person name="Oppert C."/>
            <person name="Zou Z."/>
            <person name="Evans J."/>
            <person name="Lu Z."/>
            <person name="Zhao P."/>
            <person name="Sumathipala N."/>
            <person name="Altincicek B."/>
            <person name="Vilcinskas A."/>
            <person name="Williams M."/>
            <person name="Hultmark D."/>
            <person name="Hetru C."/>
            <person name="Jiang H."/>
            <person name="Grimmelikhuijzen C.J."/>
            <person name="Hauser F."/>
            <person name="Cazzamali G."/>
            <person name="Williamson M."/>
            <person name="Park Y."/>
            <person name="Li B."/>
            <person name="Tanaka Y."/>
            <person name="Predel R."/>
            <person name="Neupert S."/>
            <person name="Schachtner J."/>
            <person name="Verleyen P."/>
            <person name="Raible F."/>
            <person name="Bork P."/>
            <person name="Friedrich M."/>
            <person name="Walden K.K."/>
            <person name="Robertson H.M."/>
            <person name="Angeli S."/>
            <person name="Foret S."/>
            <person name="Bucher G."/>
            <person name="Schuetz S."/>
            <person name="Maleszka R."/>
            <person name="Wimmer E.A."/>
            <person name="Beeman R.W."/>
            <person name="Lorenzen M."/>
            <person name="Tomoyasu Y."/>
            <person name="Miller S.C."/>
            <person name="Grossmann D."/>
            <person name="Bucher G."/>
        </authorList>
    </citation>
    <scope>NUCLEOTIDE SEQUENCE [LARGE SCALE GENOMIC DNA]</scope>
    <source>
        <strain evidence="20 21">Georgia GA2</strain>
    </source>
</reference>
<feature type="region of interest" description="Disordered" evidence="17">
    <location>
        <begin position="901"/>
        <end position="954"/>
    </location>
</feature>
<dbReference type="SUPFAM" id="SSF50156">
    <property type="entry name" value="PDZ domain-like"/>
    <property type="match status" value="1"/>
</dbReference>
<feature type="region of interest" description="Disordered" evidence="17">
    <location>
        <begin position="1175"/>
        <end position="1204"/>
    </location>
</feature>
<dbReference type="InterPro" id="IPR040645">
    <property type="entry name" value="Neurabin-1/2_PDZ"/>
</dbReference>
<evidence type="ECO:0000313" key="21">
    <source>
        <dbReference type="Proteomes" id="UP000007266"/>
    </source>
</evidence>
<evidence type="ECO:0000313" key="20">
    <source>
        <dbReference type="EMBL" id="EFA00090.2"/>
    </source>
</evidence>
<dbReference type="CDD" id="cd06790">
    <property type="entry name" value="PDZ_neurabin-like"/>
    <property type="match status" value="1"/>
</dbReference>
<evidence type="ECO:0000256" key="11">
    <source>
        <dbReference type="ARBA" id="ARBA00034103"/>
    </source>
</evidence>
<evidence type="ECO:0000256" key="13">
    <source>
        <dbReference type="ARBA" id="ARBA00076637"/>
    </source>
</evidence>
<keyword evidence="6" id="KW-0524">Neurogenesis</keyword>
<comment type="subcellular location">
    <subcellularLocation>
        <location evidence="1">Cytoplasm</location>
        <location evidence="1">Cytoskeleton</location>
    </subcellularLocation>
    <subcellularLocation>
        <location evidence="11">Synapse</location>
    </subcellularLocation>
</comment>
<feature type="region of interest" description="Disordered" evidence="17">
    <location>
        <begin position="161"/>
        <end position="204"/>
    </location>
</feature>
<feature type="region of interest" description="Disordered" evidence="17">
    <location>
        <begin position="340"/>
        <end position="394"/>
    </location>
</feature>
<feature type="compositionally biased region" description="Basic and acidic residues" evidence="17">
    <location>
        <begin position="686"/>
        <end position="699"/>
    </location>
</feature>
<accession>D6WHG8</accession>
<dbReference type="GO" id="GO:0015629">
    <property type="term" value="C:actin cytoskeleton"/>
    <property type="evidence" value="ECO:0000318"/>
    <property type="project" value="GO_Central"/>
</dbReference>
<feature type="compositionally biased region" description="Basic and acidic residues" evidence="17">
    <location>
        <begin position="161"/>
        <end position="183"/>
    </location>
</feature>
<dbReference type="GO" id="GO:0019722">
    <property type="term" value="P:calcium-mediated signaling"/>
    <property type="evidence" value="ECO:0000318"/>
    <property type="project" value="GO_Central"/>
</dbReference>
<feature type="coiled-coil region" evidence="16">
    <location>
        <begin position="984"/>
        <end position="1025"/>
    </location>
</feature>
<feature type="region of interest" description="Disordered" evidence="17">
    <location>
        <begin position="1361"/>
        <end position="1391"/>
    </location>
</feature>
<evidence type="ECO:0000259" key="18">
    <source>
        <dbReference type="PROSITE" id="PS50105"/>
    </source>
</evidence>
<gene>
    <name evidence="20" type="primary">AUGUSTUS-3.0.2_02905</name>
    <name evidence="20" type="ORF">TcasGA2_TC002905</name>
</gene>
<dbReference type="Pfam" id="PF00595">
    <property type="entry name" value="PDZ"/>
    <property type="match status" value="1"/>
</dbReference>
<feature type="compositionally biased region" description="Low complexity" evidence="17">
    <location>
        <begin position="1190"/>
        <end position="1204"/>
    </location>
</feature>
<feature type="region of interest" description="Disordered" evidence="17">
    <location>
        <begin position="1492"/>
        <end position="1519"/>
    </location>
</feature>
<dbReference type="PROSITE" id="PS50106">
    <property type="entry name" value="PDZ"/>
    <property type="match status" value="1"/>
</dbReference>
<dbReference type="STRING" id="7070.D6WHG8"/>
<dbReference type="InterPro" id="IPR001478">
    <property type="entry name" value="PDZ"/>
</dbReference>
<dbReference type="FunFam" id="2.30.42.10:FF:000010">
    <property type="entry name" value="Neurabin-1 isoform 1"/>
    <property type="match status" value="1"/>
</dbReference>
<dbReference type="GO" id="GO:0030425">
    <property type="term" value="C:dendrite"/>
    <property type="evidence" value="ECO:0000318"/>
    <property type="project" value="GO_Central"/>
</dbReference>
<dbReference type="InterPro" id="IPR036034">
    <property type="entry name" value="PDZ_sf"/>
</dbReference>
<evidence type="ECO:0000256" key="17">
    <source>
        <dbReference type="SAM" id="MobiDB-lite"/>
    </source>
</evidence>
<dbReference type="EMBL" id="KQ971321">
    <property type="protein sequence ID" value="EFA00090.2"/>
    <property type="molecule type" value="Genomic_DNA"/>
</dbReference>
<dbReference type="Pfam" id="PF00536">
    <property type="entry name" value="SAM_1"/>
    <property type="match status" value="1"/>
</dbReference>
<evidence type="ECO:0000256" key="6">
    <source>
        <dbReference type="ARBA" id="ARBA00022902"/>
    </source>
</evidence>
<name>D6WHG8_TRICA</name>
<dbReference type="GO" id="GO:0051015">
    <property type="term" value="F:actin filament binding"/>
    <property type="evidence" value="ECO:0000318"/>
    <property type="project" value="GO_Central"/>
</dbReference>
<evidence type="ECO:0000256" key="9">
    <source>
        <dbReference type="ARBA" id="ARBA00023203"/>
    </source>
</evidence>
<feature type="domain" description="SAM" evidence="18">
    <location>
        <begin position="1428"/>
        <end position="1472"/>
    </location>
</feature>
<feature type="compositionally biased region" description="Low complexity" evidence="17">
    <location>
        <begin position="354"/>
        <end position="373"/>
    </location>
</feature>
<dbReference type="FunFam" id="1.10.150.50:FF:000008">
    <property type="entry name" value="Neurabin-1 isoform 1-like protein"/>
    <property type="match status" value="1"/>
</dbReference>
<feature type="domain" description="PDZ" evidence="19">
    <location>
        <begin position="798"/>
        <end position="886"/>
    </location>
</feature>
<evidence type="ECO:0000256" key="1">
    <source>
        <dbReference type="ARBA" id="ARBA00004245"/>
    </source>
</evidence>
<evidence type="ECO:0000256" key="7">
    <source>
        <dbReference type="ARBA" id="ARBA00023018"/>
    </source>
</evidence>
<keyword evidence="21" id="KW-1185">Reference proteome</keyword>
<keyword evidence="8 16" id="KW-0175">Coiled coil</keyword>
<dbReference type="FunCoup" id="D6WHG8">
    <property type="interactions" value="119"/>
</dbReference>
<evidence type="ECO:0000256" key="2">
    <source>
        <dbReference type="ARBA" id="ARBA00022473"/>
    </source>
</evidence>
<dbReference type="SMART" id="SM00228">
    <property type="entry name" value="PDZ"/>
    <property type="match status" value="1"/>
</dbReference>
<dbReference type="SMART" id="SM00454">
    <property type="entry name" value="SAM"/>
    <property type="match status" value="1"/>
</dbReference>
<dbReference type="SUPFAM" id="SSF47769">
    <property type="entry name" value="SAM/Pointed domain"/>
    <property type="match status" value="1"/>
</dbReference>
<feature type="region of interest" description="Disordered" evidence="17">
    <location>
        <begin position="664"/>
        <end position="700"/>
    </location>
</feature>
<evidence type="ECO:0000256" key="3">
    <source>
        <dbReference type="ARBA" id="ARBA00022490"/>
    </source>
</evidence>
<dbReference type="PANTHER" id="PTHR16154:SF6">
    <property type="entry name" value="SPINOPHILIN, ISOFORM J"/>
    <property type="match status" value="1"/>
</dbReference>
<keyword evidence="3" id="KW-0963">Cytoplasm</keyword>
<dbReference type="PROSITE" id="PS50105">
    <property type="entry name" value="SAM_DOMAIN"/>
    <property type="match status" value="1"/>
</dbReference>
<dbReference type="Pfam" id="PF17817">
    <property type="entry name" value="PDZ_5"/>
    <property type="match status" value="1"/>
</dbReference>
<dbReference type="InParanoid" id="D6WHG8"/>
<dbReference type="PANTHER" id="PTHR16154">
    <property type="entry name" value="NEURABIN"/>
    <property type="match status" value="1"/>
</dbReference>
<feature type="compositionally biased region" description="Low complexity" evidence="17">
    <location>
        <begin position="1382"/>
        <end position="1391"/>
    </location>
</feature>
<keyword evidence="5" id="KW-0221">Differentiation</keyword>
<keyword evidence="7" id="KW-0770">Synapse</keyword>
<dbReference type="GO" id="GO:0007015">
    <property type="term" value="P:actin filament organization"/>
    <property type="evidence" value="ECO:0000318"/>
    <property type="project" value="GO_Central"/>
</dbReference>
<evidence type="ECO:0000256" key="5">
    <source>
        <dbReference type="ARBA" id="ARBA00022782"/>
    </source>
</evidence>
<feature type="compositionally biased region" description="Polar residues" evidence="17">
    <location>
        <begin position="918"/>
        <end position="954"/>
    </location>
</feature>
<dbReference type="HOGENOM" id="CLU_244951_0_0_1"/>
<dbReference type="OrthoDB" id="62701at2759"/>
<organism evidence="20 21">
    <name type="scientific">Tribolium castaneum</name>
    <name type="common">Red flour beetle</name>
    <dbReference type="NCBI Taxonomy" id="7070"/>
    <lineage>
        <taxon>Eukaryota</taxon>
        <taxon>Metazoa</taxon>
        <taxon>Ecdysozoa</taxon>
        <taxon>Arthropoda</taxon>
        <taxon>Hexapoda</taxon>
        <taxon>Insecta</taxon>
        <taxon>Pterygota</taxon>
        <taxon>Neoptera</taxon>
        <taxon>Endopterygota</taxon>
        <taxon>Coleoptera</taxon>
        <taxon>Polyphaga</taxon>
        <taxon>Cucujiformia</taxon>
        <taxon>Tenebrionidae</taxon>
        <taxon>Tenebrionidae incertae sedis</taxon>
        <taxon>Tribolium</taxon>
    </lineage>
</organism>
<evidence type="ECO:0000256" key="8">
    <source>
        <dbReference type="ARBA" id="ARBA00023054"/>
    </source>
</evidence>
<dbReference type="InterPro" id="IPR013761">
    <property type="entry name" value="SAM/pointed_sf"/>
</dbReference>
<dbReference type="Gene3D" id="2.30.42.10">
    <property type="match status" value="1"/>
</dbReference>
<dbReference type="CDD" id="cd09512">
    <property type="entry name" value="SAM_Neurabin-like"/>
    <property type="match status" value="1"/>
</dbReference>
<keyword evidence="9" id="KW-0009">Actin-binding</keyword>
<evidence type="ECO:0000256" key="14">
    <source>
        <dbReference type="ARBA" id="ARBA00077125"/>
    </source>
</evidence>
<dbReference type="InterPro" id="IPR043446">
    <property type="entry name" value="Neurabin-like"/>
</dbReference>
<dbReference type="GO" id="GO:0005737">
    <property type="term" value="C:cytoplasm"/>
    <property type="evidence" value="ECO:0000318"/>
    <property type="project" value="GO_Central"/>
</dbReference>
<proteinExistence type="predicted"/>
<keyword evidence="4" id="KW-0597">Phosphoprotein</keyword>
<protein>
    <recommendedName>
        <fullName evidence="12">Neurabin-1</fullName>
    </recommendedName>
    <alternativeName>
        <fullName evidence="14">Neurabin-I</fullName>
    </alternativeName>
    <alternativeName>
        <fullName evidence="13">Neural tissue-specific F-actin-binding protein I</fullName>
    </alternativeName>
    <alternativeName>
        <fullName evidence="15">Protein phosphatase 1 regulatory subunit 9A</fullName>
    </alternativeName>
</protein>
<evidence type="ECO:0000256" key="12">
    <source>
        <dbReference type="ARBA" id="ARBA00067399"/>
    </source>
</evidence>
<dbReference type="InterPro" id="IPR001660">
    <property type="entry name" value="SAM"/>
</dbReference>
<evidence type="ECO:0000256" key="16">
    <source>
        <dbReference type="SAM" id="Coils"/>
    </source>
</evidence>
<dbReference type="GO" id="GO:0031175">
    <property type="term" value="P:neuron projection development"/>
    <property type="evidence" value="ECO:0000318"/>
    <property type="project" value="GO_Central"/>
</dbReference>
<evidence type="ECO:0000256" key="15">
    <source>
        <dbReference type="ARBA" id="ARBA00082439"/>
    </source>
</evidence>
<keyword evidence="10" id="KW-0206">Cytoskeleton</keyword>